<evidence type="ECO:0000256" key="2">
    <source>
        <dbReference type="ARBA" id="ARBA00023125"/>
    </source>
</evidence>
<dbReference type="GO" id="GO:0003700">
    <property type="term" value="F:DNA-binding transcription factor activity"/>
    <property type="evidence" value="ECO:0007669"/>
    <property type="project" value="TreeGrafter"/>
</dbReference>
<accession>A0A931C9S2</accession>
<dbReference type="RefSeq" id="WP_196415756.1">
    <property type="nucleotide sequence ID" value="NZ_JADQTO010000009.1"/>
</dbReference>
<dbReference type="SUPFAM" id="SSF53822">
    <property type="entry name" value="Periplasmic binding protein-like I"/>
    <property type="match status" value="1"/>
</dbReference>
<keyword evidence="6" id="KW-1185">Reference proteome</keyword>
<keyword evidence="1" id="KW-0805">Transcription regulation</keyword>
<dbReference type="InterPro" id="IPR028082">
    <property type="entry name" value="Peripla_BP_I"/>
</dbReference>
<reference evidence="5" key="1">
    <citation type="submission" date="2020-11" db="EMBL/GenBank/DDBJ databases">
        <title>Isolation and identification of active actinomycetes.</title>
        <authorList>
            <person name="Sun X."/>
        </authorList>
    </citation>
    <scope>NUCLEOTIDE SEQUENCE</scope>
    <source>
        <strain evidence="5">NEAU-A11</strain>
    </source>
</reference>
<protein>
    <submittedName>
        <fullName evidence="5">Substrate-binding domain-containing protein</fullName>
    </submittedName>
</protein>
<evidence type="ECO:0000256" key="1">
    <source>
        <dbReference type="ARBA" id="ARBA00023015"/>
    </source>
</evidence>
<feature type="domain" description="Transcriptional regulator LacI/GalR-like sensor" evidence="4">
    <location>
        <begin position="120"/>
        <end position="277"/>
    </location>
</feature>
<dbReference type="PANTHER" id="PTHR30146:SF155">
    <property type="entry name" value="ALANINE RACEMASE"/>
    <property type="match status" value="1"/>
</dbReference>
<evidence type="ECO:0000313" key="5">
    <source>
        <dbReference type="EMBL" id="MBG0563987.1"/>
    </source>
</evidence>
<dbReference type="GO" id="GO:0000976">
    <property type="term" value="F:transcription cis-regulatory region binding"/>
    <property type="evidence" value="ECO:0007669"/>
    <property type="project" value="TreeGrafter"/>
</dbReference>
<dbReference type="InterPro" id="IPR046335">
    <property type="entry name" value="LacI/GalR-like_sensor"/>
</dbReference>
<sequence>MTQAPRRVGLVLARASQVLGEEPYYHEFLEGLERVLTPSGVSVLVQVVTDREAETATYERWAEQSRVDGVILVDLGPDDERVGLVARLGLPAVVIGDPSTAQGLPTVWTDDAGFAREAVGFLAGLGHRVIGHVTGPPAFAHTQLRRGGLEAEAAERGMTALVAEGDYSYEGGRTAALDLLKRSPDRPTAIVFDNDLMALGGLTAAGECGLRIPADVSMVAWDDSPQCQLAVPALSAMSHDVEQIGELAAQALLAAMAGAPAAVYQAPPAHIVARDSTRPLH</sequence>
<comment type="caution">
    <text evidence="5">The sequence shown here is derived from an EMBL/GenBank/DDBJ whole genome shotgun (WGS) entry which is preliminary data.</text>
</comment>
<evidence type="ECO:0000259" key="4">
    <source>
        <dbReference type="Pfam" id="PF13377"/>
    </source>
</evidence>
<keyword evidence="3" id="KW-0804">Transcription</keyword>
<gene>
    <name evidence="5" type="ORF">I4J89_21300</name>
</gene>
<proteinExistence type="predicted"/>
<keyword evidence="2" id="KW-0238">DNA-binding</keyword>
<name>A0A931C9S2_9ACTN</name>
<dbReference type="AlphaFoldDB" id="A0A931C9S2"/>
<evidence type="ECO:0000313" key="6">
    <source>
        <dbReference type="Proteomes" id="UP000598146"/>
    </source>
</evidence>
<dbReference type="Gene3D" id="3.40.50.2300">
    <property type="match status" value="2"/>
</dbReference>
<dbReference type="Proteomes" id="UP000598146">
    <property type="component" value="Unassembled WGS sequence"/>
</dbReference>
<dbReference type="PANTHER" id="PTHR30146">
    <property type="entry name" value="LACI-RELATED TRANSCRIPTIONAL REPRESSOR"/>
    <property type="match status" value="1"/>
</dbReference>
<dbReference type="Pfam" id="PF13377">
    <property type="entry name" value="Peripla_BP_3"/>
    <property type="match status" value="1"/>
</dbReference>
<evidence type="ECO:0000256" key="3">
    <source>
        <dbReference type="ARBA" id="ARBA00023163"/>
    </source>
</evidence>
<dbReference type="EMBL" id="JADQTO010000009">
    <property type="protein sequence ID" value="MBG0563987.1"/>
    <property type="molecule type" value="Genomic_DNA"/>
</dbReference>
<dbReference type="CDD" id="cd06267">
    <property type="entry name" value="PBP1_LacI_sugar_binding-like"/>
    <property type="match status" value="1"/>
</dbReference>
<organism evidence="5 6">
    <name type="scientific">Actinoplanes aureus</name>
    <dbReference type="NCBI Taxonomy" id="2792083"/>
    <lineage>
        <taxon>Bacteria</taxon>
        <taxon>Bacillati</taxon>
        <taxon>Actinomycetota</taxon>
        <taxon>Actinomycetes</taxon>
        <taxon>Micromonosporales</taxon>
        <taxon>Micromonosporaceae</taxon>
        <taxon>Actinoplanes</taxon>
    </lineage>
</organism>